<comment type="caution">
    <text evidence="1">The sequence shown here is derived from an EMBL/GenBank/DDBJ whole genome shotgun (WGS) entry which is preliminary data.</text>
</comment>
<dbReference type="Proteomes" id="UP000241426">
    <property type="component" value="Unassembled WGS sequence"/>
</dbReference>
<sequence>MKFFSNTGNIFFKQDAVAFKKYCSDSSKDKVVGIDLANGVIELSHDAVNVSNLQQNAARNESQYDFIIISGKTTAIDSWKIILNTKTGDFACQDESRTSASANIIKTFRYWKNID</sequence>
<dbReference type="EMBL" id="PYNF01000003">
    <property type="protein sequence ID" value="PSV00402.1"/>
    <property type="molecule type" value="Genomic_DNA"/>
</dbReference>
<accession>A0A2T3KL17</accession>
<protein>
    <submittedName>
        <fullName evidence="1">Uncharacterized protein</fullName>
    </submittedName>
</protein>
<reference evidence="1 2" key="1">
    <citation type="submission" date="2018-01" db="EMBL/GenBank/DDBJ databases">
        <title>Whole genome sequencing of Histamine producing bacteria.</title>
        <authorList>
            <person name="Butler K."/>
        </authorList>
    </citation>
    <scope>NUCLEOTIDE SEQUENCE [LARGE SCALE GENOMIC DNA]</scope>
    <source>
        <strain evidence="1 2">FS-7.2</strain>
    </source>
</reference>
<organism evidence="1 2">
    <name type="scientific">Photobacterium kishitanii</name>
    <dbReference type="NCBI Taxonomy" id="318456"/>
    <lineage>
        <taxon>Bacteria</taxon>
        <taxon>Pseudomonadati</taxon>
        <taxon>Pseudomonadota</taxon>
        <taxon>Gammaproteobacteria</taxon>
        <taxon>Vibrionales</taxon>
        <taxon>Vibrionaceae</taxon>
        <taxon>Photobacterium</taxon>
    </lineage>
</organism>
<dbReference type="AlphaFoldDB" id="A0A2T3KL17"/>
<proteinExistence type="predicted"/>
<evidence type="ECO:0000313" key="2">
    <source>
        <dbReference type="Proteomes" id="UP000241426"/>
    </source>
</evidence>
<evidence type="ECO:0000313" key="1">
    <source>
        <dbReference type="EMBL" id="PSV00402.1"/>
    </source>
</evidence>
<name>A0A2T3KL17_9GAMM</name>
<gene>
    <name evidence="1" type="ORF">C9J27_04540</name>
</gene>
<dbReference type="RefSeq" id="WP_107289032.1">
    <property type="nucleotide sequence ID" value="NZ_PYNF01000003.1"/>
</dbReference>